<dbReference type="eggNOG" id="ENOG502RWYF">
    <property type="taxonomic scope" value="Eukaryota"/>
</dbReference>
<protein>
    <recommendedName>
        <fullName evidence="1">EGF-like domain-containing protein</fullName>
    </recommendedName>
</protein>
<keyword evidence="3" id="KW-1185">Reference proteome</keyword>
<dbReference type="InParanoid" id="K3W6L7"/>
<name>K3W6L7_GLOUD</name>
<evidence type="ECO:0000259" key="1">
    <source>
        <dbReference type="PROSITE" id="PS00022"/>
    </source>
</evidence>
<dbReference type="VEuPathDB" id="FungiDB:PYU1_G000608"/>
<dbReference type="OMA" id="PANDIWY"/>
<dbReference type="InterPro" id="IPR000742">
    <property type="entry name" value="EGF"/>
</dbReference>
<dbReference type="PANTHER" id="PTHR23244:SF471">
    <property type="entry name" value="GUANINE NUCLEOTIDE-BINDING PROTEIN SUBUNIT BETA 1-RELATED"/>
    <property type="match status" value="1"/>
</dbReference>
<sequence length="585" mass="63906">MCTHAAAVFKDKIWMVGGVSTSYYTKRLEKTTTRSDVVYSSDGAAWVEALEEAPFRRRFGHSLMTFTDQRDGVERLLLIAGFSPEPATDIWMTANGETWTEATALGAVPWTGRGYHCSVVFAKKLWILGGSPLNNDVWSATSVLEGGTWEQQQNVPWSPRAAHACASHTVMKNTTLGDASREEFLFVVGGWRETSKNDVWRMDAAGSWTQLTEAAPWKKRAWHSVVSFDSRTIGDVTLGPRLWLFGGGIVGSGITKMFPYSDVWFTRDGVEWFEASSDESGISTAEWSMVSTRDKDVCTGKWGHAVIAFRRMVDRAYYCSATCRNQDMTISHANQLIPVCNTATLLPDAPILRTILRGTSVTTVTLYPDGCGVCSSNTTADRYVNATTVPALFVIAGNIGAQKVKDVFRSTDASKSFSNVLCKAGACGDWLLCVLYDAAKTLVLCEKNGVICSEMGVCTLGGTCLCNSGKTGPFCDSDLDYTFLDETNCFPESAQVMTLVRGETVMRKVAISSVAVGDQVFAIGANGAPVLSTVYYIPHEPRPMTGGRSFLRIHHEFESPPHPLPDLPRYGHVAFSDNRGSTSLT</sequence>
<dbReference type="PROSITE" id="PS00022">
    <property type="entry name" value="EGF_1"/>
    <property type="match status" value="1"/>
</dbReference>
<organism evidence="2 3">
    <name type="scientific">Globisporangium ultimum (strain ATCC 200006 / CBS 805.95 / DAOM BR144)</name>
    <name type="common">Pythium ultimum</name>
    <dbReference type="NCBI Taxonomy" id="431595"/>
    <lineage>
        <taxon>Eukaryota</taxon>
        <taxon>Sar</taxon>
        <taxon>Stramenopiles</taxon>
        <taxon>Oomycota</taxon>
        <taxon>Peronosporomycetes</taxon>
        <taxon>Pythiales</taxon>
        <taxon>Pythiaceae</taxon>
        <taxon>Globisporangium</taxon>
    </lineage>
</organism>
<evidence type="ECO:0000313" key="3">
    <source>
        <dbReference type="Proteomes" id="UP000019132"/>
    </source>
</evidence>
<evidence type="ECO:0000313" key="2">
    <source>
        <dbReference type="EnsemblProtists" id="PYU1_T000608"/>
    </source>
</evidence>
<dbReference type="Proteomes" id="UP000019132">
    <property type="component" value="Unassembled WGS sequence"/>
</dbReference>
<feature type="domain" description="EGF-like" evidence="1">
    <location>
        <begin position="464"/>
        <end position="475"/>
    </location>
</feature>
<reference evidence="3" key="2">
    <citation type="submission" date="2010-04" db="EMBL/GenBank/DDBJ databases">
        <authorList>
            <person name="Buell R."/>
            <person name="Hamilton J."/>
            <person name="Hostetler J."/>
        </authorList>
    </citation>
    <scope>NUCLEOTIDE SEQUENCE [LARGE SCALE GENOMIC DNA]</scope>
    <source>
        <strain evidence="3">DAOM:BR144</strain>
    </source>
</reference>
<dbReference type="HOGENOM" id="CLU_029176_0_0_1"/>
<dbReference type="EMBL" id="GL376620">
    <property type="status" value="NOT_ANNOTATED_CDS"/>
    <property type="molecule type" value="Genomic_DNA"/>
</dbReference>
<dbReference type="Gene3D" id="2.120.10.80">
    <property type="entry name" value="Kelch-type beta propeller"/>
    <property type="match status" value="2"/>
</dbReference>
<proteinExistence type="predicted"/>
<dbReference type="SUPFAM" id="SSF117281">
    <property type="entry name" value="Kelch motif"/>
    <property type="match status" value="1"/>
</dbReference>
<reference evidence="2" key="3">
    <citation type="submission" date="2015-02" db="UniProtKB">
        <authorList>
            <consortium name="EnsemblProtists"/>
        </authorList>
    </citation>
    <scope>IDENTIFICATION</scope>
    <source>
        <strain evidence="2">DAOM BR144</strain>
    </source>
</reference>
<reference evidence="3" key="1">
    <citation type="journal article" date="2010" name="Genome Biol.">
        <title>Genome sequence of the necrotrophic plant pathogen Pythium ultimum reveals original pathogenicity mechanisms and effector repertoire.</title>
        <authorList>
            <person name="Levesque C.A."/>
            <person name="Brouwer H."/>
            <person name="Cano L."/>
            <person name="Hamilton J.P."/>
            <person name="Holt C."/>
            <person name="Huitema E."/>
            <person name="Raffaele S."/>
            <person name="Robideau G.P."/>
            <person name="Thines M."/>
            <person name="Win J."/>
            <person name="Zerillo M.M."/>
            <person name="Beakes G.W."/>
            <person name="Boore J.L."/>
            <person name="Busam D."/>
            <person name="Dumas B."/>
            <person name="Ferriera S."/>
            <person name="Fuerstenberg S.I."/>
            <person name="Gachon C.M."/>
            <person name="Gaulin E."/>
            <person name="Govers F."/>
            <person name="Grenville-Briggs L."/>
            <person name="Horner N."/>
            <person name="Hostetler J."/>
            <person name="Jiang R.H."/>
            <person name="Johnson J."/>
            <person name="Krajaejun T."/>
            <person name="Lin H."/>
            <person name="Meijer H.J."/>
            <person name="Moore B."/>
            <person name="Morris P."/>
            <person name="Phuntmart V."/>
            <person name="Puiu D."/>
            <person name="Shetty J."/>
            <person name="Stajich J.E."/>
            <person name="Tripathy S."/>
            <person name="Wawra S."/>
            <person name="van West P."/>
            <person name="Whitty B.R."/>
            <person name="Coutinho P.M."/>
            <person name="Henrissat B."/>
            <person name="Martin F."/>
            <person name="Thomas P.D."/>
            <person name="Tyler B.M."/>
            <person name="De Vries R.P."/>
            <person name="Kamoun S."/>
            <person name="Yandell M."/>
            <person name="Tisserat N."/>
            <person name="Buell C.R."/>
        </authorList>
    </citation>
    <scope>NUCLEOTIDE SEQUENCE</scope>
    <source>
        <strain evidence="3">DAOM:BR144</strain>
    </source>
</reference>
<accession>K3W6L7</accession>
<dbReference type="EnsemblProtists" id="PYU1_T000608">
    <property type="protein sequence ID" value="PYU1_T000608"/>
    <property type="gene ID" value="PYU1_G000608"/>
</dbReference>
<dbReference type="PANTHER" id="PTHR23244">
    <property type="entry name" value="KELCH REPEAT DOMAIN"/>
    <property type="match status" value="1"/>
</dbReference>
<dbReference type="AlphaFoldDB" id="K3W6L7"/>
<dbReference type="InterPro" id="IPR015915">
    <property type="entry name" value="Kelch-typ_b-propeller"/>
</dbReference>